<evidence type="ECO:0000256" key="1">
    <source>
        <dbReference type="ARBA" id="ARBA00000085"/>
    </source>
</evidence>
<dbReference type="InterPro" id="IPR003594">
    <property type="entry name" value="HATPase_dom"/>
</dbReference>
<dbReference type="PANTHER" id="PTHR43065:SF46">
    <property type="entry name" value="C4-DICARBOXYLATE TRANSPORT SENSOR PROTEIN DCTB"/>
    <property type="match status" value="1"/>
</dbReference>
<evidence type="ECO:0000313" key="10">
    <source>
        <dbReference type="EMBL" id="RZT89490.1"/>
    </source>
</evidence>
<dbReference type="SUPFAM" id="SSF55874">
    <property type="entry name" value="ATPase domain of HSP90 chaperone/DNA topoisomerase II/histidine kinase"/>
    <property type="match status" value="1"/>
</dbReference>
<dbReference type="Pfam" id="PF02518">
    <property type="entry name" value="HATPase_c"/>
    <property type="match status" value="1"/>
</dbReference>
<dbReference type="Pfam" id="PF12974">
    <property type="entry name" value="Phosphonate-bd"/>
    <property type="match status" value="1"/>
</dbReference>
<feature type="domain" description="Histidine kinase" evidence="9">
    <location>
        <begin position="388"/>
        <end position="604"/>
    </location>
</feature>
<evidence type="ECO:0000259" key="9">
    <source>
        <dbReference type="PROSITE" id="PS50109"/>
    </source>
</evidence>
<evidence type="ECO:0000256" key="8">
    <source>
        <dbReference type="ARBA" id="ARBA00023012"/>
    </source>
</evidence>
<keyword evidence="11" id="KW-1185">Reference proteome</keyword>
<keyword evidence="6 10" id="KW-0418">Kinase</keyword>
<dbReference type="Proteomes" id="UP000292136">
    <property type="component" value="Unassembled WGS sequence"/>
</dbReference>
<keyword evidence="8" id="KW-0902">Two-component regulatory system</keyword>
<evidence type="ECO:0000256" key="7">
    <source>
        <dbReference type="ARBA" id="ARBA00022840"/>
    </source>
</evidence>
<evidence type="ECO:0000256" key="2">
    <source>
        <dbReference type="ARBA" id="ARBA00012438"/>
    </source>
</evidence>
<dbReference type="GO" id="GO:0016301">
    <property type="term" value="F:kinase activity"/>
    <property type="evidence" value="ECO:0007669"/>
    <property type="project" value="UniProtKB-KW"/>
</dbReference>
<keyword evidence="3" id="KW-0597">Phosphoprotein</keyword>
<keyword evidence="5" id="KW-0547">Nucleotide-binding</keyword>
<evidence type="ECO:0000256" key="5">
    <source>
        <dbReference type="ARBA" id="ARBA00022741"/>
    </source>
</evidence>
<dbReference type="SMART" id="SM00387">
    <property type="entry name" value="HATPase_c"/>
    <property type="match status" value="1"/>
</dbReference>
<dbReference type="SMART" id="SM00388">
    <property type="entry name" value="HisKA"/>
    <property type="match status" value="1"/>
</dbReference>
<dbReference type="PRINTS" id="PR00344">
    <property type="entry name" value="BCTRLSENSOR"/>
</dbReference>
<evidence type="ECO:0000313" key="11">
    <source>
        <dbReference type="Proteomes" id="UP000292136"/>
    </source>
</evidence>
<dbReference type="CDD" id="cd00082">
    <property type="entry name" value="HisKA"/>
    <property type="match status" value="1"/>
</dbReference>
<accession>A0ABY0IPI2</accession>
<dbReference type="Gene3D" id="1.10.287.130">
    <property type="match status" value="1"/>
</dbReference>
<evidence type="ECO:0000256" key="4">
    <source>
        <dbReference type="ARBA" id="ARBA00022679"/>
    </source>
</evidence>
<gene>
    <name evidence="10" type="ORF">EV678_0276</name>
</gene>
<comment type="caution">
    <text evidence="10">The sequence shown here is derived from an EMBL/GenBank/DDBJ whole genome shotgun (WGS) entry which is preliminary data.</text>
</comment>
<dbReference type="RefSeq" id="WP_130458236.1">
    <property type="nucleotide sequence ID" value="NZ_SHKM01000001.1"/>
</dbReference>
<keyword evidence="4" id="KW-0808">Transferase</keyword>
<dbReference type="InterPro" id="IPR036890">
    <property type="entry name" value="HATPase_C_sf"/>
</dbReference>
<dbReference type="PROSITE" id="PS50109">
    <property type="entry name" value="HIS_KIN"/>
    <property type="match status" value="1"/>
</dbReference>
<sequence>MPACRRTPFSAFLPASLAPALGRCGALLLLGLWAAAAGAADIRLGVLAWLGSEEAEVQWKPLVQELERRLPGHRIQLRQYDLDELSQALQGGEVEFVVTNPGHYVALEAEHGISRIATQVSAPSQDPAHVVGSAVVVLERRRDLRRLEDLRGATLAAVAEDAFGGYQLIWAELLRHGLDPEQGQPRPLFTGFPMPRVVEAVLRGEADAGVLRACLLERLEREGTVPPGRLRVLSPRADVGHCGVTSTLYPGWAFAAARGTDPALSRAVLLALLSLPADEGGQTWSVPADYHPVHELFRELKIGPYAFLRETGWDALWHRYWPWAAGLALLLLGGGLYTLRVEHLVQRRTRELSSALAERHRLEATLRSGQEQMDHLSRLSILGELAGTLAHELNQPLAAIGNYARSLLRRQQAGNLTPEALQQAAAEIASESERAAGILGGIRAFARKRSRVRQPCDLAQLVRESADLLRGIQAKAPAIALEDALPPGGRQVLADPLQLQQVLLNLFKNAWDAQEAVGSDAPIAVSLSAGEGRCRVAVRDHGGGLSPELQQRLFEPFFTTKPDGLGLGLSICKTIIEAHGGELAAAAPADGPGLVLHFSLPLAADGESTPP</sequence>
<dbReference type="SUPFAM" id="SSF53850">
    <property type="entry name" value="Periplasmic binding protein-like II"/>
    <property type="match status" value="1"/>
</dbReference>
<protein>
    <recommendedName>
        <fullName evidence="2">histidine kinase</fullName>
        <ecNumber evidence="2">2.7.13.3</ecNumber>
    </recommendedName>
</protein>
<dbReference type="Gene3D" id="3.40.190.10">
    <property type="entry name" value="Periplasmic binding protein-like II"/>
    <property type="match status" value="2"/>
</dbReference>
<evidence type="ECO:0000256" key="6">
    <source>
        <dbReference type="ARBA" id="ARBA00022777"/>
    </source>
</evidence>
<evidence type="ECO:0000256" key="3">
    <source>
        <dbReference type="ARBA" id="ARBA00022553"/>
    </source>
</evidence>
<dbReference type="EMBL" id="SHKM01000001">
    <property type="protein sequence ID" value="RZT89490.1"/>
    <property type="molecule type" value="Genomic_DNA"/>
</dbReference>
<dbReference type="EC" id="2.7.13.3" evidence="2"/>
<name>A0ABY0IPI2_9RHOO</name>
<dbReference type="InterPro" id="IPR003661">
    <property type="entry name" value="HisK_dim/P_dom"/>
</dbReference>
<dbReference type="InterPro" id="IPR004358">
    <property type="entry name" value="Sig_transdc_His_kin-like_C"/>
</dbReference>
<dbReference type="SUPFAM" id="SSF47384">
    <property type="entry name" value="Homodimeric domain of signal transducing histidine kinase"/>
    <property type="match status" value="1"/>
</dbReference>
<organism evidence="10 11">
    <name type="scientific">Azospira oryzae</name>
    <dbReference type="NCBI Taxonomy" id="146939"/>
    <lineage>
        <taxon>Bacteria</taxon>
        <taxon>Pseudomonadati</taxon>
        <taxon>Pseudomonadota</taxon>
        <taxon>Betaproteobacteria</taxon>
        <taxon>Rhodocyclales</taxon>
        <taxon>Rhodocyclaceae</taxon>
        <taxon>Azospira</taxon>
    </lineage>
</organism>
<comment type="catalytic activity">
    <reaction evidence="1">
        <text>ATP + protein L-histidine = ADP + protein N-phospho-L-histidine.</text>
        <dbReference type="EC" id="2.7.13.3"/>
    </reaction>
</comment>
<dbReference type="InterPro" id="IPR036097">
    <property type="entry name" value="HisK_dim/P_sf"/>
</dbReference>
<dbReference type="InterPro" id="IPR005467">
    <property type="entry name" value="His_kinase_dom"/>
</dbReference>
<keyword evidence="7" id="KW-0067">ATP-binding</keyword>
<reference evidence="10 11" key="1">
    <citation type="submission" date="2019-02" db="EMBL/GenBank/DDBJ databases">
        <title>Genomic Encyclopedia of Type Strains, Phase IV (KMG-IV): sequencing the most valuable type-strain genomes for metagenomic binning, comparative biology and taxonomic classification.</title>
        <authorList>
            <person name="Goeker M."/>
        </authorList>
    </citation>
    <scope>NUCLEOTIDE SEQUENCE [LARGE SCALE GENOMIC DNA]</scope>
    <source>
        <strain evidence="10 11">DSM 21223</strain>
    </source>
</reference>
<dbReference type="PANTHER" id="PTHR43065">
    <property type="entry name" value="SENSOR HISTIDINE KINASE"/>
    <property type="match status" value="1"/>
</dbReference>
<dbReference type="Pfam" id="PF00512">
    <property type="entry name" value="HisKA"/>
    <property type="match status" value="1"/>
</dbReference>
<proteinExistence type="predicted"/>
<dbReference type="Gene3D" id="3.30.565.10">
    <property type="entry name" value="Histidine kinase-like ATPase, C-terminal domain"/>
    <property type="match status" value="1"/>
</dbReference>